<dbReference type="InterPro" id="IPR051667">
    <property type="entry name" value="Archaeal_ATPase_domain"/>
</dbReference>
<dbReference type="KEGG" id="ipc:IPA_09045"/>
<keyword evidence="3" id="KW-1185">Reference proteome</keyword>
<dbReference type="GO" id="GO:0005524">
    <property type="term" value="F:ATP binding"/>
    <property type="evidence" value="ECO:0007669"/>
    <property type="project" value="InterPro"/>
</dbReference>
<proteinExistence type="predicted"/>
<evidence type="ECO:0000313" key="2">
    <source>
        <dbReference type="EMBL" id="UXD22863.1"/>
    </source>
</evidence>
<dbReference type="InterPro" id="IPR027417">
    <property type="entry name" value="P-loop_NTPase"/>
</dbReference>
<evidence type="ECO:0000313" key="3">
    <source>
        <dbReference type="Proteomes" id="UP001063698"/>
    </source>
</evidence>
<dbReference type="AlphaFoldDB" id="A0A977PLD0"/>
<feature type="domain" description="ATPase" evidence="1">
    <location>
        <begin position="8"/>
        <end position="237"/>
    </location>
</feature>
<evidence type="ECO:0000259" key="1">
    <source>
        <dbReference type="Pfam" id="PF01637"/>
    </source>
</evidence>
<dbReference type="PANTHER" id="PTHR37096">
    <property type="entry name" value="YALI0E33429P"/>
    <property type="match status" value="1"/>
</dbReference>
<dbReference type="EMBL" id="CP006868">
    <property type="protein sequence ID" value="UXD22863.1"/>
    <property type="molecule type" value="Genomic_DNA"/>
</dbReference>
<sequence>MGRMIVPFIDRKKELELLERITEYRPDALYVVYGPLNSGKSELMREFLKRKMRKGEKTYYLNFKLKSVLTYEDVVEALMEELKSKEIMEMVSNIMREGELVLTKWARLVGMSGAFNFWVKELRKHSNGNIPTVVFDSIEKIKHINGKNGTVFYELLNFAIGISKEEHIAHAFVVSSNSVLIDAIHTNPDLNAYVEYIKVDDLAREDVVEFLRHYGFNDEEIEKIWETFGGKPLLLIQCIKYKDELESYLKKAKTLRQDQVFQTLNLLRLRDETFFKEVMELLEGFSVRDYIIYSQIDDVVKWLAENNLIFVDPLDRKLRPHGRLDLLAIRYSLEQFERNGLK</sequence>
<accession>A0A977PLD0</accession>
<dbReference type="Gene3D" id="3.40.50.300">
    <property type="entry name" value="P-loop containing nucleotide triphosphate hydrolases"/>
    <property type="match status" value="1"/>
</dbReference>
<dbReference type="Proteomes" id="UP001063698">
    <property type="component" value="Chromosome"/>
</dbReference>
<organism evidence="2 3">
    <name type="scientific">Ignicoccus pacificus DSM 13166</name>
    <dbReference type="NCBI Taxonomy" id="940294"/>
    <lineage>
        <taxon>Archaea</taxon>
        <taxon>Thermoproteota</taxon>
        <taxon>Thermoprotei</taxon>
        <taxon>Desulfurococcales</taxon>
        <taxon>Desulfurococcaceae</taxon>
        <taxon>Ignicoccus</taxon>
    </lineage>
</organism>
<dbReference type="Pfam" id="PF01637">
    <property type="entry name" value="ATPase_2"/>
    <property type="match status" value="1"/>
</dbReference>
<dbReference type="SUPFAM" id="SSF52540">
    <property type="entry name" value="P-loop containing nucleoside triphosphate hydrolases"/>
    <property type="match status" value="1"/>
</dbReference>
<reference evidence="2" key="1">
    <citation type="submission" date="2013-11" db="EMBL/GenBank/DDBJ databases">
        <title>Comparative genomics of Ignicoccus.</title>
        <authorList>
            <person name="Podar M."/>
        </authorList>
    </citation>
    <scope>NUCLEOTIDE SEQUENCE</scope>
    <source>
        <strain evidence="2">DSM 13166</strain>
    </source>
</reference>
<dbReference type="InterPro" id="IPR011579">
    <property type="entry name" value="ATPase_dom"/>
</dbReference>
<dbReference type="Gene3D" id="1.10.10.10">
    <property type="entry name" value="Winged helix-like DNA-binding domain superfamily/Winged helix DNA-binding domain"/>
    <property type="match status" value="1"/>
</dbReference>
<name>A0A977PLD0_9CREN</name>
<dbReference type="PANTHER" id="PTHR37096:SF1">
    <property type="entry name" value="AAA+ ATPASE DOMAIN-CONTAINING PROTEIN"/>
    <property type="match status" value="1"/>
</dbReference>
<dbReference type="InterPro" id="IPR036388">
    <property type="entry name" value="WH-like_DNA-bd_sf"/>
</dbReference>
<protein>
    <recommendedName>
        <fullName evidence="1">ATPase domain-containing protein</fullName>
    </recommendedName>
</protein>
<gene>
    <name evidence="2" type="ORF">IPA_09045</name>
</gene>